<dbReference type="EMBL" id="LUGG01000024">
    <property type="protein sequence ID" value="OBZ67473.1"/>
    <property type="molecule type" value="Genomic_DNA"/>
</dbReference>
<sequence length="281" mass="31413">MPVTPLSVYLRSCSMPSNGSGLAKALVSTKSKPLVFIRNIKLQRTQLQAKLDNLKLLINALPPSCPSGTLDGPIAQNFGDYDVDVDEGPYFSVDRAWSELSRFLMRNNKALYAEENFKDPDQNAIARLAIQILETGKETGAKKASVTETNSKGIKWSCKLKSANEPQNTELEPEVLTDPVMWRRLPKSRIKCTQSRMGIHALYANSHHTKRQPNLKVAVQLVQYLSLLTMRYNGLRYANQIIFAFRTADDLPDYYSGRIKPAIMSSQVTCTIFSGFTATCD</sequence>
<dbReference type="OrthoDB" id="2803467at2759"/>
<evidence type="ECO:0000313" key="1">
    <source>
        <dbReference type="EMBL" id="OBZ67473.1"/>
    </source>
</evidence>
<name>A0A1C7LRY1_GRIFR</name>
<evidence type="ECO:0000313" key="2">
    <source>
        <dbReference type="Proteomes" id="UP000092993"/>
    </source>
</evidence>
<dbReference type="Proteomes" id="UP000092993">
    <property type="component" value="Unassembled WGS sequence"/>
</dbReference>
<accession>A0A1C7LRY1</accession>
<reference evidence="1 2" key="1">
    <citation type="submission" date="2016-03" db="EMBL/GenBank/DDBJ databases">
        <title>Whole genome sequencing of Grifola frondosa 9006-11.</title>
        <authorList>
            <person name="Min B."/>
            <person name="Park H."/>
            <person name="Kim J.-G."/>
            <person name="Cho H."/>
            <person name="Oh Y.-L."/>
            <person name="Kong W.-S."/>
            <person name="Choi I.-G."/>
        </authorList>
    </citation>
    <scope>NUCLEOTIDE SEQUENCE [LARGE SCALE GENOMIC DNA]</scope>
    <source>
        <strain evidence="1 2">9006-11</strain>
    </source>
</reference>
<gene>
    <name evidence="1" type="ORF">A0H81_12663</name>
</gene>
<dbReference type="AlphaFoldDB" id="A0A1C7LRY1"/>
<proteinExistence type="predicted"/>
<organism evidence="1 2">
    <name type="scientific">Grifola frondosa</name>
    <name type="common">Maitake</name>
    <name type="synonym">Polyporus frondosus</name>
    <dbReference type="NCBI Taxonomy" id="5627"/>
    <lineage>
        <taxon>Eukaryota</taxon>
        <taxon>Fungi</taxon>
        <taxon>Dikarya</taxon>
        <taxon>Basidiomycota</taxon>
        <taxon>Agaricomycotina</taxon>
        <taxon>Agaricomycetes</taxon>
        <taxon>Polyporales</taxon>
        <taxon>Grifolaceae</taxon>
        <taxon>Grifola</taxon>
    </lineage>
</organism>
<keyword evidence="2" id="KW-1185">Reference proteome</keyword>
<protein>
    <submittedName>
        <fullName evidence="1">Uncharacterized protein</fullName>
    </submittedName>
</protein>
<comment type="caution">
    <text evidence="1">The sequence shown here is derived from an EMBL/GenBank/DDBJ whole genome shotgun (WGS) entry which is preliminary data.</text>
</comment>